<dbReference type="InterPro" id="IPR036890">
    <property type="entry name" value="HATPase_C_sf"/>
</dbReference>
<dbReference type="SUPFAM" id="SSF52172">
    <property type="entry name" value="CheY-like"/>
    <property type="match status" value="2"/>
</dbReference>
<gene>
    <name evidence="7" type="ORF">GCM10023213_16590</name>
</gene>
<evidence type="ECO:0000259" key="6">
    <source>
        <dbReference type="PROSITE" id="PS50110"/>
    </source>
</evidence>
<keyword evidence="3 4" id="KW-0597">Phosphoprotein</keyword>
<evidence type="ECO:0000259" key="5">
    <source>
        <dbReference type="PROSITE" id="PS50109"/>
    </source>
</evidence>
<dbReference type="EC" id="2.7.13.3" evidence="2"/>
<dbReference type="SUPFAM" id="SSF55874">
    <property type="entry name" value="ATPase domain of HSP90 chaperone/DNA topoisomerase II/histidine kinase"/>
    <property type="match status" value="1"/>
</dbReference>
<comment type="catalytic activity">
    <reaction evidence="1">
        <text>ATP + protein L-histidine = ADP + protein N-phospho-L-histidine.</text>
        <dbReference type="EC" id="2.7.13.3"/>
    </reaction>
</comment>
<evidence type="ECO:0000313" key="7">
    <source>
        <dbReference type="EMBL" id="GAA5138234.1"/>
    </source>
</evidence>
<dbReference type="SMART" id="SM00388">
    <property type="entry name" value="HisKA"/>
    <property type="match status" value="1"/>
</dbReference>
<dbReference type="Pfam" id="PF02518">
    <property type="entry name" value="HATPase_c"/>
    <property type="match status" value="1"/>
</dbReference>
<dbReference type="Pfam" id="PF00512">
    <property type="entry name" value="HisKA"/>
    <property type="match status" value="1"/>
</dbReference>
<dbReference type="PANTHER" id="PTHR43547">
    <property type="entry name" value="TWO-COMPONENT HISTIDINE KINASE"/>
    <property type="match status" value="1"/>
</dbReference>
<dbReference type="SUPFAM" id="SSF47384">
    <property type="entry name" value="Homodimeric domain of signal transducing histidine kinase"/>
    <property type="match status" value="1"/>
</dbReference>
<feature type="domain" description="Histidine kinase" evidence="5">
    <location>
        <begin position="193"/>
        <end position="410"/>
    </location>
</feature>
<accession>A0ABP9P395</accession>
<name>A0ABP9P395_9BACT</name>
<evidence type="ECO:0000256" key="4">
    <source>
        <dbReference type="PROSITE-ProRule" id="PRU00169"/>
    </source>
</evidence>
<dbReference type="CDD" id="cd17580">
    <property type="entry name" value="REC_2_DhkD-like"/>
    <property type="match status" value="1"/>
</dbReference>
<dbReference type="CDD" id="cd00082">
    <property type="entry name" value="HisKA"/>
    <property type="match status" value="1"/>
</dbReference>
<dbReference type="Gene3D" id="3.40.50.2300">
    <property type="match status" value="2"/>
</dbReference>
<feature type="domain" description="Response regulatory" evidence="6">
    <location>
        <begin position="431"/>
        <end position="547"/>
    </location>
</feature>
<comment type="caution">
    <text evidence="7">The sequence shown here is derived from an EMBL/GenBank/DDBJ whole genome shotgun (WGS) entry which is preliminary data.</text>
</comment>
<protein>
    <recommendedName>
        <fullName evidence="2">histidine kinase</fullName>
        <ecNumber evidence="2">2.7.13.3</ecNumber>
    </recommendedName>
</protein>
<dbReference type="PANTHER" id="PTHR43547:SF2">
    <property type="entry name" value="HYBRID SIGNAL TRANSDUCTION HISTIDINE KINASE C"/>
    <property type="match status" value="1"/>
</dbReference>
<dbReference type="EMBL" id="BAABIA010000003">
    <property type="protein sequence ID" value="GAA5138234.1"/>
    <property type="molecule type" value="Genomic_DNA"/>
</dbReference>
<evidence type="ECO:0000256" key="2">
    <source>
        <dbReference type="ARBA" id="ARBA00012438"/>
    </source>
</evidence>
<dbReference type="Pfam" id="PF00072">
    <property type="entry name" value="Response_reg"/>
    <property type="match status" value="1"/>
</dbReference>
<dbReference type="InterPro" id="IPR011006">
    <property type="entry name" value="CheY-like_superfamily"/>
</dbReference>
<dbReference type="PROSITE" id="PS50110">
    <property type="entry name" value="RESPONSE_REGULATORY"/>
    <property type="match status" value="1"/>
</dbReference>
<evidence type="ECO:0000256" key="1">
    <source>
        <dbReference type="ARBA" id="ARBA00000085"/>
    </source>
</evidence>
<dbReference type="Proteomes" id="UP001499852">
    <property type="component" value="Unassembled WGS sequence"/>
</dbReference>
<proteinExistence type="predicted"/>
<dbReference type="InterPro" id="IPR001789">
    <property type="entry name" value="Sig_transdc_resp-reg_receiver"/>
</dbReference>
<dbReference type="InterPro" id="IPR003661">
    <property type="entry name" value="HisK_dim/P_dom"/>
</dbReference>
<feature type="modified residue" description="4-aspartylphosphate" evidence="4">
    <location>
        <position position="480"/>
    </location>
</feature>
<dbReference type="InterPro" id="IPR036097">
    <property type="entry name" value="HisK_dim/P_sf"/>
</dbReference>
<dbReference type="InterPro" id="IPR005467">
    <property type="entry name" value="His_kinase_dom"/>
</dbReference>
<dbReference type="Gene3D" id="1.10.287.130">
    <property type="match status" value="1"/>
</dbReference>
<evidence type="ECO:0000256" key="3">
    <source>
        <dbReference type="ARBA" id="ARBA00022553"/>
    </source>
</evidence>
<reference evidence="8" key="1">
    <citation type="journal article" date="2019" name="Int. J. Syst. Evol. Microbiol.">
        <title>The Global Catalogue of Microorganisms (GCM) 10K type strain sequencing project: providing services to taxonomists for standard genome sequencing and annotation.</title>
        <authorList>
            <consortium name="The Broad Institute Genomics Platform"/>
            <consortium name="The Broad Institute Genome Sequencing Center for Infectious Disease"/>
            <person name="Wu L."/>
            <person name="Ma J."/>
        </authorList>
    </citation>
    <scope>NUCLEOTIDE SEQUENCE [LARGE SCALE GENOMIC DNA]</scope>
    <source>
        <strain evidence="8">JCM 18053</strain>
    </source>
</reference>
<dbReference type="RefSeq" id="WP_345735907.1">
    <property type="nucleotide sequence ID" value="NZ_BAABIA010000003.1"/>
</dbReference>
<dbReference type="SMART" id="SM00448">
    <property type="entry name" value="REC"/>
    <property type="match status" value="1"/>
</dbReference>
<evidence type="ECO:0000313" key="8">
    <source>
        <dbReference type="Proteomes" id="UP001499852"/>
    </source>
</evidence>
<dbReference type="PROSITE" id="PS50109">
    <property type="entry name" value="HIS_KIN"/>
    <property type="match status" value="1"/>
</dbReference>
<dbReference type="SMART" id="SM00387">
    <property type="entry name" value="HATPase_c"/>
    <property type="match status" value="1"/>
</dbReference>
<dbReference type="Gene3D" id="3.30.565.10">
    <property type="entry name" value="Histidine kinase-like ATPase, C-terminal domain"/>
    <property type="match status" value="1"/>
</dbReference>
<organism evidence="7 8">
    <name type="scientific">Prosthecobacter algae</name>
    <dbReference type="NCBI Taxonomy" id="1144682"/>
    <lineage>
        <taxon>Bacteria</taxon>
        <taxon>Pseudomonadati</taxon>
        <taxon>Verrucomicrobiota</taxon>
        <taxon>Verrucomicrobiia</taxon>
        <taxon>Verrucomicrobiales</taxon>
        <taxon>Verrucomicrobiaceae</taxon>
        <taxon>Prosthecobacter</taxon>
    </lineage>
</organism>
<dbReference type="PRINTS" id="PR00344">
    <property type="entry name" value="BCTRLSENSOR"/>
</dbReference>
<sequence length="551" mass="59895">MKSAAPALMQPPNELCAETPPPSIRAYAEGTGREGLGILILAPTSNDARLTASFLEKAGLEPCICLDFNDIRRKVEAGCGALLLAEEVLANGSVIMLADLLDKQPSWSDLPIVIITGTREAWARHRHLSALTPTGNVSIIERPVRPDTLVSTLESAIRSRQRQYQVRSLLEEREKMTSEALEADRRKDEFLAMLAHELRNPLASVANAAALLKTSNDLETQAWSAGVIERQANQLAHLIDDLLDVSRITTGKIRLRRSQIDLAVVLDRACDSARPLITERGHRFTRDYPHGVLWLEADPTRIEQVVLNLLANAAKYTPKNGCIQLLAGRGEADIFVTVKDNGIGIEPKRLPEMFQLFTQGERSIARSEGGLGIGLTIVQKLTEMHGGSVDAHSDGPGQGSSFTIRLPAAAASQSPTLNGEQEPRPIMTSRRVLVVDDNVDSAVGLAKLLTRAGHQVSLAYDGAAALAQAEQQLSEAIVLDIGLPGMDGYEVARLLRQEDWGRQALLIAVTGYGQEDDRQRAMEAGFDHHLVKPVDLIKLKSLLRTGTASHA</sequence>
<keyword evidence="8" id="KW-1185">Reference proteome</keyword>
<dbReference type="InterPro" id="IPR004358">
    <property type="entry name" value="Sig_transdc_His_kin-like_C"/>
</dbReference>
<dbReference type="InterPro" id="IPR003594">
    <property type="entry name" value="HATPase_dom"/>
</dbReference>